<dbReference type="InterPro" id="IPR000305">
    <property type="entry name" value="GIY-YIG_endonuc"/>
</dbReference>
<proteinExistence type="inferred from homology"/>
<organism evidence="3 4">
    <name type="scientific">Candidatus Woesebacteria bacterium RIFCSPHIGHO2_02_FULL_39_13</name>
    <dbReference type="NCBI Taxonomy" id="1802505"/>
    <lineage>
        <taxon>Bacteria</taxon>
        <taxon>Candidatus Woeseibacteriota</taxon>
    </lineage>
</organism>
<dbReference type="STRING" id="1802505.A3D01_02940"/>
<dbReference type="PROSITE" id="PS50164">
    <property type="entry name" value="GIY_YIG"/>
    <property type="match status" value="1"/>
</dbReference>
<evidence type="ECO:0000256" key="1">
    <source>
        <dbReference type="ARBA" id="ARBA00007435"/>
    </source>
</evidence>
<dbReference type="Proteomes" id="UP000177169">
    <property type="component" value="Unassembled WGS sequence"/>
</dbReference>
<evidence type="ECO:0000313" key="4">
    <source>
        <dbReference type="Proteomes" id="UP000177169"/>
    </source>
</evidence>
<accession>A0A1F7YXK1</accession>
<sequence>MKVFVYIVKCVDNSLYTGISKNLKNRLWQHNNSKLVAKSLRGKLPVVLVYSETHKTMGEALKRESEIKSWRREKKLKLINSLH</sequence>
<feature type="domain" description="GIY-YIG" evidence="2">
    <location>
        <begin position="1"/>
        <end position="77"/>
    </location>
</feature>
<protein>
    <recommendedName>
        <fullName evidence="2">GIY-YIG domain-containing protein</fullName>
    </recommendedName>
</protein>
<dbReference type="PANTHER" id="PTHR34477">
    <property type="entry name" value="UPF0213 PROTEIN YHBQ"/>
    <property type="match status" value="1"/>
</dbReference>
<dbReference type="InterPro" id="IPR035901">
    <property type="entry name" value="GIY-YIG_endonuc_sf"/>
</dbReference>
<dbReference type="InterPro" id="IPR050190">
    <property type="entry name" value="UPF0213_domain"/>
</dbReference>
<reference evidence="3 4" key="1">
    <citation type="journal article" date="2016" name="Nat. Commun.">
        <title>Thousands of microbial genomes shed light on interconnected biogeochemical processes in an aquifer system.</title>
        <authorList>
            <person name="Anantharaman K."/>
            <person name="Brown C.T."/>
            <person name="Hug L.A."/>
            <person name="Sharon I."/>
            <person name="Castelle C.J."/>
            <person name="Probst A.J."/>
            <person name="Thomas B.C."/>
            <person name="Singh A."/>
            <person name="Wilkins M.J."/>
            <person name="Karaoz U."/>
            <person name="Brodie E.L."/>
            <person name="Williams K.H."/>
            <person name="Hubbard S.S."/>
            <person name="Banfield J.F."/>
        </authorList>
    </citation>
    <scope>NUCLEOTIDE SEQUENCE [LARGE SCALE GENOMIC DNA]</scope>
</reference>
<evidence type="ECO:0000313" key="3">
    <source>
        <dbReference type="EMBL" id="OGM32053.1"/>
    </source>
</evidence>
<evidence type="ECO:0000259" key="2">
    <source>
        <dbReference type="PROSITE" id="PS50164"/>
    </source>
</evidence>
<dbReference type="Pfam" id="PF01541">
    <property type="entry name" value="GIY-YIG"/>
    <property type="match status" value="1"/>
</dbReference>
<dbReference type="CDD" id="cd10456">
    <property type="entry name" value="GIY-YIG_UPF0213"/>
    <property type="match status" value="1"/>
</dbReference>
<comment type="similarity">
    <text evidence="1">Belongs to the UPF0213 family.</text>
</comment>
<dbReference type="Gene3D" id="3.40.1440.10">
    <property type="entry name" value="GIY-YIG endonuclease"/>
    <property type="match status" value="1"/>
</dbReference>
<name>A0A1F7YXK1_9BACT</name>
<dbReference type="PANTHER" id="PTHR34477:SF1">
    <property type="entry name" value="UPF0213 PROTEIN YHBQ"/>
    <property type="match status" value="1"/>
</dbReference>
<dbReference type="EMBL" id="MGGR01000036">
    <property type="protein sequence ID" value="OGM32053.1"/>
    <property type="molecule type" value="Genomic_DNA"/>
</dbReference>
<dbReference type="AlphaFoldDB" id="A0A1F7YXK1"/>
<comment type="caution">
    <text evidence="3">The sequence shown here is derived from an EMBL/GenBank/DDBJ whole genome shotgun (WGS) entry which is preliminary data.</text>
</comment>
<gene>
    <name evidence="3" type="ORF">A3D01_02940</name>
</gene>
<dbReference type="SUPFAM" id="SSF82771">
    <property type="entry name" value="GIY-YIG endonuclease"/>
    <property type="match status" value="1"/>
</dbReference>
<dbReference type="SMART" id="SM00465">
    <property type="entry name" value="GIYc"/>
    <property type="match status" value="1"/>
</dbReference>